<keyword evidence="1" id="KW-0812">Transmembrane</keyword>
<proteinExistence type="predicted"/>
<dbReference type="AlphaFoldDB" id="A0A6L7ACN6"/>
<feature type="transmembrane region" description="Helical" evidence="1">
    <location>
        <begin position="158"/>
        <end position="178"/>
    </location>
</feature>
<sequence length="224" mass="24309">MNQDITEHVALSLGLISASMTFTLPIDIVGAALENVLSLYFANYHQQQIISFGFTIALVSAVFSIAEVCGAFWPLTIFKKISFLQLIGLQVISFALLNAAIFGVSALLLGNLRDTPKAIISPESTTQDNKSQISFLEAIRTIFSIPLLGWYISVYTVAVLLIISVVKFGGGYAGGLLYEKEIQVVANQDREQIMAWSSGVTSTIAMVAQFIGPALLFLVHDHYG</sequence>
<keyword evidence="1" id="KW-0472">Membrane</keyword>
<feature type="transmembrane region" description="Helical" evidence="1">
    <location>
        <begin position="199"/>
        <end position="219"/>
    </location>
</feature>
<dbReference type="Proteomes" id="UP000478636">
    <property type="component" value="Unassembled WGS sequence"/>
</dbReference>
<evidence type="ECO:0000313" key="3">
    <source>
        <dbReference type="Proteomes" id="UP000478636"/>
    </source>
</evidence>
<accession>A0A6L7ACN6</accession>
<gene>
    <name evidence="2" type="ORF">GQS40_09375</name>
</gene>
<feature type="transmembrane region" description="Helical" evidence="1">
    <location>
        <begin position="12"/>
        <end position="37"/>
    </location>
</feature>
<evidence type="ECO:0000313" key="2">
    <source>
        <dbReference type="EMBL" id="MWN21522.1"/>
    </source>
</evidence>
<protein>
    <submittedName>
        <fullName evidence="2">Uncharacterized protein</fullName>
    </submittedName>
</protein>
<keyword evidence="1" id="KW-1133">Transmembrane helix</keyword>
<feature type="transmembrane region" description="Helical" evidence="1">
    <location>
        <begin position="49"/>
        <end position="75"/>
    </location>
</feature>
<dbReference type="EMBL" id="WSZI01000016">
    <property type="protein sequence ID" value="MWN21522.1"/>
    <property type="molecule type" value="Genomic_DNA"/>
</dbReference>
<comment type="caution">
    <text evidence="2">The sequence shown here is derived from an EMBL/GenBank/DDBJ whole genome shotgun (WGS) entry which is preliminary data.</text>
</comment>
<feature type="transmembrane region" description="Helical" evidence="1">
    <location>
        <begin position="87"/>
        <end position="112"/>
    </location>
</feature>
<evidence type="ECO:0000256" key="1">
    <source>
        <dbReference type="SAM" id="Phobius"/>
    </source>
</evidence>
<name>A0A6L7ACN6_LEULA</name>
<reference evidence="2 3" key="1">
    <citation type="submission" date="2019-12" db="EMBL/GenBank/DDBJ databases">
        <title>Complete genome sequence of Leuconostoc lactis strain AVN1 provides insights into metabolic potential.</title>
        <authorList>
            <person name="Besrour N."/>
            <person name="Najjari A."/>
            <person name="Fhoula I."/>
            <person name="Jaballah S."/>
            <person name="Klibi N."/>
            <person name="Ouzari H.I."/>
        </authorList>
    </citation>
    <scope>NUCLEOTIDE SEQUENCE [LARGE SCALE GENOMIC DNA]</scope>
    <source>
        <strain evidence="2 3">AVN1</strain>
    </source>
</reference>
<organism evidence="2 3">
    <name type="scientific">Leuconostoc lactis</name>
    <dbReference type="NCBI Taxonomy" id="1246"/>
    <lineage>
        <taxon>Bacteria</taxon>
        <taxon>Bacillati</taxon>
        <taxon>Bacillota</taxon>
        <taxon>Bacilli</taxon>
        <taxon>Lactobacillales</taxon>
        <taxon>Lactobacillaceae</taxon>
        <taxon>Leuconostoc</taxon>
    </lineage>
</organism>